<keyword evidence="3" id="KW-1185">Reference proteome</keyword>
<evidence type="ECO:0000256" key="1">
    <source>
        <dbReference type="SAM" id="MobiDB-lite"/>
    </source>
</evidence>
<dbReference type="Proteomes" id="UP000005239">
    <property type="component" value="Unassembled WGS sequence"/>
</dbReference>
<accession>A0A2A6BUE5</accession>
<evidence type="ECO:0000313" key="2">
    <source>
        <dbReference type="EnsemblMetazoa" id="PPA46420.1"/>
    </source>
</evidence>
<feature type="region of interest" description="Disordered" evidence="1">
    <location>
        <begin position="1"/>
        <end position="54"/>
    </location>
</feature>
<dbReference type="AlphaFoldDB" id="A0A2A6BUE5"/>
<reference evidence="2" key="2">
    <citation type="submission" date="2022-06" db="UniProtKB">
        <authorList>
            <consortium name="EnsemblMetazoa"/>
        </authorList>
    </citation>
    <scope>IDENTIFICATION</scope>
    <source>
        <strain evidence="2">PS312</strain>
    </source>
</reference>
<reference evidence="3" key="1">
    <citation type="journal article" date="2008" name="Nat. Genet.">
        <title>The Pristionchus pacificus genome provides a unique perspective on nematode lifestyle and parasitism.</title>
        <authorList>
            <person name="Dieterich C."/>
            <person name="Clifton S.W."/>
            <person name="Schuster L.N."/>
            <person name="Chinwalla A."/>
            <person name="Delehaunty K."/>
            <person name="Dinkelacker I."/>
            <person name="Fulton L."/>
            <person name="Fulton R."/>
            <person name="Godfrey J."/>
            <person name="Minx P."/>
            <person name="Mitreva M."/>
            <person name="Roeseler W."/>
            <person name="Tian H."/>
            <person name="Witte H."/>
            <person name="Yang S.P."/>
            <person name="Wilson R.K."/>
            <person name="Sommer R.J."/>
        </authorList>
    </citation>
    <scope>NUCLEOTIDE SEQUENCE [LARGE SCALE GENOMIC DNA]</scope>
    <source>
        <strain evidence="3">PS312</strain>
    </source>
</reference>
<accession>A0A8R1Z2E2</accession>
<proteinExistence type="predicted"/>
<protein>
    <submittedName>
        <fullName evidence="2">Uncharacterized protein</fullName>
    </submittedName>
</protein>
<name>A0A2A6BUE5_PRIPA</name>
<gene>
    <name evidence="2" type="primary">WBGene00284789</name>
</gene>
<sequence length="67" mass="7530">MEPENMEKLRNSRGISSGRKDAAAGKPGDNEPNNDDALRRMGKNKAQKEAEGDIASDIGRFWDWKLR</sequence>
<organism evidence="2 3">
    <name type="scientific">Pristionchus pacificus</name>
    <name type="common">Parasitic nematode worm</name>
    <dbReference type="NCBI Taxonomy" id="54126"/>
    <lineage>
        <taxon>Eukaryota</taxon>
        <taxon>Metazoa</taxon>
        <taxon>Ecdysozoa</taxon>
        <taxon>Nematoda</taxon>
        <taxon>Chromadorea</taxon>
        <taxon>Rhabditida</taxon>
        <taxon>Rhabditina</taxon>
        <taxon>Diplogasteromorpha</taxon>
        <taxon>Diplogasteroidea</taxon>
        <taxon>Neodiplogasteridae</taxon>
        <taxon>Pristionchus</taxon>
    </lineage>
</organism>
<dbReference type="EnsemblMetazoa" id="PPA46420.1">
    <property type="protein sequence ID" value="PPA46420.1"/>
    <property type="gene ID" value="WBGene00284789"/>
</dbReference>
<evidence type="ECO:0000313" key="3">
    <source>
        <dbReference type="Proteomes" id="UP000005239"/>
    </source>
</evidence>
<feature type="compositionally biased region" description="Basic and acidic residues" evidence="1">
    <location>
        <begin position="1"/>
        <end position="10"/>
    </location>
</feature>